<evidence type="ECO:0000259" key="7">
    <source>
        <dbReference type="PROSITE" id="PS51755"/>
    </source>
</evidence>
<protein>
    <submittedName>
        <fullName evidence="8">Two component transcriptional regulator, winged helix family</fullName>
    </submittedName>
</protein>
<dbReference type="InterPro" id="IPR039420">
    <property type="entry name" value="WalR-like"/>
</dbReference>
<keyword evidence="9" id="KW-1185">Reference proteome</keyword>
<evidence type="ECO:0000313" key="9">
    <source>
        <dbReference type="Proteomes" id="UP000034883"/>
    </source>
</evidence>
<name>A0A0F6W1W8_9BACT</name>
<dbReference type="OrthoDB" id="9793321at2"/>
<dbReference type="CDD" id="cd00383">
    <property type="entry name" value="trans_reg_C"/>
    <property type="match status" value="1"/>
</dbReference>
<dbReference type="Gene3D" id="3.40.50.2300">
    <property type="match status" value="1"/>
</dbReference>
<evidence type="ECO:0000256" key="1">
    <source>
        <dbReference type="ARBA" id="ARBA00023015"/>
    </source>
</evidence>
<feature type="modified residue" description="4-aspartylphosphate" evidence="4">
    <location>
        <position position="52"/>
    </location>
</feature>
<dbReference type="PANTHER" id="PTHR48111">
    <property type="entry name" value="REGULATOR OF RPOS"/>
    <property type="match status" value="1"/>
</dbReference>
<keyword evidence="2 5" id="KW-0238">DNA-binding</keyword>
<evidence type="ECO:0000256" key="4">
    <source>
        <dbReference type="PROSITE-ProRule" id="PRU00169"/>
    </source>
</evidence>
<keyword evidence="3" id="KW-0804">Transcription</keyword>
<dbReference type="Pfam" id="PF00072">
    <property type="entry name" value="Response_reg"/>
    <property type="match status" value="1"/>
</dbReference>
<keyword evidence="1" id="KW-0805">Transcription regulation</keyword>
<gene>
    <name evidence="8" type="ORF">DB32_002314</name>
</gene>
<dbReference type="InterPro" id="IPR001867">
    <property type="entry name" value="OmpR/PhoB-type_DNA-bd"/>
</dbReference>
<dbReference type="PROSITE" id="PS50110">
    <property type="entry name" value="RESPONSE_REGULATORY"/>
    <property type="match status" value="1"/>
</dbReference>
<evidence type="ECO:0000256" key="3">
    <source>
        <dbReference type="ARBA" id="ARBA00023163"/>
    </source>
</evidence>
<dbReference type="EMBL" id="CP011125">
    <property type="protein sequence ID" value="AKF05165.1"/>
    <property type="molecule type" value="Genomic_DNA"/>
</dbReference>
<dbReference type="SUPFAM" id="SSF46894">
    <property type="entry name" value="C-terminal effector domain of the bipartite response regulators"/>
    <property type="match status" value="1"/>
</dbReference>
<dbReference type="Pfam" id="PF00486">
    <property type="entry name" value="Trans_reg_C"/>
    <property type="match status" value="1"/>
</dbReference>
<dbReference type="InterPro" id="IPR011006">
    <property type="entry name" value="CheY-like_superfamily"/>
</dbReference>
<reference evidence="8 9" key="1">
    <citation type="submission" date="2015-03" db="EMBL/GenBank/DDBJ databases">
        <title>Genome assembly of Sandaracinus amylolyticus DSM 53668.</title>
        <authorList>
            <person name="Sharma G."/>
            <person name="Subramanian S."/>
        </authorList>
    </citation>
    <scope>NUCLEOTIDE SEQUENCE [LARGE SCALE GENOMIC DNA]</scope>
    <source>
        <strain evidence="8 9">DSM 53668</strain>
    </source>
</reference>
<dbReference type="STRING" id="927083.DB32_002314"/>
<feature type="DNA-binding region" description="OmpR/PhoB-type" evidence="5">
    <location>
        <begin position="126"/>
        <end position="222"/>
    </location>
</feature>
<dbReference type="AlphaFoldDB" id="A0A0F6W1W8"/>
<dbReference type="SMART" id="SM00448">
    <property type="entry name" value="REC"/>
    <property type="match status" value="1"/>
</dbReference>
<evidence type="ECO:0000256" key="5">
    <source>
        <dbReference type="PROSITE-ProRule" id="PRU01091"/>
    </source>
</evidence>
<accession>A0A0F6W1W8</accession>
<dbReference type="SMART" id="SM00862">
    <property type="entry name" value="Trans_reg_C"/>
    <property type="match status" value="1"/>
</dbReference>
<evidence type="ECO:0000259" key="6">
    <source>
        <dbReference type="PROSITE" id="PS50110"/>
    </source>
</evidence>
<dbReference type="CDD" id="cd17574">
    <property type="entry name" value="REC_OmpR"/>
    <property type="match status" value="1"/>
</dbReference>
<dbReference type="InterPro" id="IPR036388">
    <property type="entry name" value="WH-like_DNA-bd_sf"/>
</dbReference>
<dbReference type="Gene3D" id="6.10.250.690">
    <property type="match status" value="1"/>
</dbReference>
<dbReference type="InterPro" id="IPR001789">
    <property type="entry name" value="Sig_transdc_resp-reg_receiver"/>
</dbReference>
<dbReference type="PANTHER" id="PTHR48111:SF67">
    <property type="entry name" value="TRANSCRIPTIONAL REGULATORY PROTEIN TCTD"/>
    <property type="match status" value="1"/>
</dbReference>
<dbReference type="PROSITE" id="PS51755">
    <property type="entry name" value="OMPR_PHOB"/>
    <property type="match status" value="1"/>
</dbReference>
<dbReference type="GO" id="GO:0000976">
    <property type="term" value="F:transcription cis-regulatory region binding"/>
    <property type="evidence" value="ECO:0007669"/>
    <property type="project" value="TreeGrafter"/>
</dbReference>
<dbReference type="GO" id="GO:0032993">
    <property type="term" value="C:protein-DNA complex"/>
    <property type="evidence" value="ECO:0007669"/>
    <property type="project" value="TreeGrafter"/>
</dbReference>
<feature type="domain" description="Response regulatory" evidence="6">
    <location>
        <begin position="4"/>
        <end position="116"/>
    </location>
</feature>
<feature type="domain" description="OmpR/PhoB-type" evidence="7">
    <location>
        <begin position="126"/>
        <end position="222"/>
    </location>
</feature>
<dbReference type="SUPFAM" id="SSF52172">
    <property type="entry name" value="CheY-like"/>
    <property type="match status" value="1"/>
</dbReference>
<dbReference type="Proteomes" id="UP000034883">
    <property type="component" value="Chromosome"/>
</dbReference>
<keyword evidence="4" id="KW-0597">Phosphoprotein</keyword>
<evidence type="ECO:0000313" key="8">
    <source>
        <dbReference type="EMBL" id="AKF05165.1"/>
    </source>
</evidence>
<sequence length="224" mass="24887">MSGRVLVVEDDPELGAEIVRQLDRAGFTPTWLKDGDDALAATPEEYDLVLLDLVLPNAYGLDILKRYRAVSEVPVILLTARDHTADKVRGLSLGADDYVTKPFWPDELLARIRARLRRPGMRREADAIVRAGAIEVDLDARRVRVDGEPVELTRAELDVLATLARRAGHAVSRGELVEEALDPGREGGERTLDVHVSRLRKKLGAEGKRIATVWGIGYRLEIDR</sequence>
<evidence type="ECO:0000256" key="2">
    <source>
        <dbReference type="ARBA" id="ARBA00023125"/>
    </source>
</evidence>
<dbReference type="GO" id="GO:0006355">
    <property type="term" value="P:regulation of DNA-templated transcription"/>
    <property type="evidence" value="ECO:0007669"/>
    <property type="project" value="InterPro"/>
</dbReference>
<dbReference type="KEGG" id="samy:DB32_002314"/>
<organism evidence="8 9">
    <name type="scientific">Sandaracinus amylolyticus</name>
    <dbReference type="NCBI Taxonomy" id="927083"/>
    <lineage>
        <taxon>Bacteria</taxon>
        <taxon>Pseudomonadati</taxon>
        <taxon>Myxococcota</taxon>
        <taxon>Polyangia</taxon>
        <taxon>Polyangiales</taxon>
        <taxon>Sandaracinaceae</taxon>
        <taxon>Sandaracinus</taxon>
    </lineage>
</organism>
<dbReference type="GO" id="GO:0005829">
    <property type="term" value="C:cytosol"/>
    <property type="evidence" value="ECO:0007669"/>
    <property type="project" value="TreeGrafter"/>
</dbReference>
<dbReference type="Gene3D" id="1.10.10.10">
    <property type="entry name" value="Winged helix-like DNA-binding domain superfamily/Winged helix DNA-binding domain"/>
    <property type="match status" value="1"/>
</dbReference>
<dbReference type="GO" id="GO:0000156">
    <property type="term" value="F:phosphorelay response regulator activity"/>
    <property type="evidence" value="ECO:0007669"/>
    <property type="project" value="TreeGrafter"/>
</dbReference>
<dbReference type="InterPro" id="IPR016032">
    <property type="entry name" value="Sig_transdc_resp-reg_C-effctor"/>
</dbReference>
<dbReference type="RefSeq" id="WP_053232433.1">
    <property type="nucleotide sequence ID" value="NZ_CP011125.1"/>
</dbReference>
<proteinExistence type="predicted"/>